<organism evidence="2 3">
    <name type="scientific">Paenibacillus hemerocallicola</name>
    <dbReference type="NCBI Taxonomy" id="1172614"/>
    <lineage>
        <taxon>Bacteria</taxon>
        <taxon>Bacillati</taxon>
        <taxon>Bacillota</taxon>
        <taxon>Bacilli</taxon>
        <taxon>Bacillales</taxon>
        <taxon>Paenibacillaceae</taxon>
        <taxon>Paenibacillus</taxon>
    </lineage>
</organism>
<name>A0A5C4T2V2_9BACL</name>
<evidence type="ECO:0000313" key="3">
    <source>
        <dbReference type="Proteomes" id="UP000307943"/>
    </source>
</evidence>
<dbReference type="AlphaFoldDB" id="A0A5C4T2V2"/>
<dbReference type="RefSeq" id="WP_139605074.1">
    <property type="nucleotide sequence ID" value="NZ_VDCQ01000043.1"/>
</dbReference>
<comment type="caution">
    <text evidence="2">The sequence shown here is derived from an EMBL/GenBank/DDBJ whole genome shotgun (WGS) entry which is preliminary data.</text>
</comment>
<reference evidence="2 3" key="1">
    <citation type="submission" date="2019-05" db="EMBL/GenBank/DDBJ databases">
        <title>We sequenced the genome of Paenibacillus hemerocallicola KCTC 33185 for further insight into its adaptation and study the phylogeny of Paenibacillus.</title>
        <authorList>
            <person name="Narsing Rao M.P."/>
        </authorList>
    </citation>
    <scope>NUCLEOTIDE SEQUENCE [LARGE SCALE GENOMIC DNA]</scope>
    <source>
        <strain evidence="2 3">KCTC 33185</strain>
    </source>
</reference>
<keyword evidence="3" id="KW-1185">Reference proteome</keyword>
<dbReference type="OrthoDB" id="2874105at2"/>
<gene>
    <name evidence="2" type="ORF">FE784_25410</name>
</gene>
<accession>A0A5C4T2V2</accession>
<dbReference type="EMBL" id="VDCQ01000043">
    <property type="protein sequence ID" value="TNJ63388.1"/>
    <property type="molecule type" value="Genomic_DNA"/>
</dbReference>
<protein>
    <recommendedName>
        <fullName evidence="1">DUF8042 domain-containing protein</fullName>
    </recommendedName>
</protein>
<feature type="domain" description="DUF8042" evidence="1">
    <location>
        <begin position="1"/>
        <end position="120"/>
    </location>
</feature>
<evidence type="ECO:0000259" key="1">
    <source>
        <dbReference type="Pfam" id="PF26154"/>
    </source>
</evidence>
<dbReference type="Proteomes" id="UP000307943">
    <property type="component" value="Unassembled WGS sequence"/>
</dbReference>
<evidence type="ECO:0000313" key="2">
    <source>
        <dbReference type="EMBL" id="TNJ63388.1"/>
    </source>
</evidence>
<sequence length="124" mass="14833">MSPDYEVRERTLVLADTCLEGLTHMQWQMQQGYYELSLTLYCDVLDAIYHIERSVYLSIDTDYSERTDGWFAVQEQLNERLDDMADAFRTRHFHELPLSLARLVPVYRLWHNTVHLYLNPNYVV</sequence>
<dbReference type="InterPro" id="IPR058355">
    <property type="entry name" value="DUF8042"/>
</dbReference>
<proteinExistence type="predicted"/>
<dbReference type="Pfam" id="PF26154">
    <property type="entry name" value="DUF8042"/>
    <property type="match status" value="1"/>
</dbReference>